<name>A0ABY7XHC0_9BACL</name>
<gene>
    <name evidence="2" type="ORF">PUW25_25700</name>
</gene>
<dbReference type="Proteomes" id="UP001221519">
    <property type="component" value="Plasmid unnamed1"/>
</dbReference>
<keyword evidence="2" id="KW-0614">Plasmid</keyword>
<dbReference type="RefSeq" id="WP_047913023.1">
    <property type="nucleotide sequence ID" value="NZ_CP118109.1"/>
</dbReference>
<reference evidence="2 3" key="1">
    <citation type="submission" date="2023-02" db="EMBL/GenBank/DDBJ databases">
        <title>Pathogen: clinical or host-associated sample.</title>
        <authorList>
            <person name="Hergert J."/>
            <person name="Casey R."/>
            <person name="Wagner J."/>
            <person name="Young E.L."/>
            <person name="Oakeson K.F."/>
        </authorList>
    </citation>
    <scope>NUCLEOTIDE SEQUENCE [LARGE SCALE GENOMIC DNA]</scope>
    <source>
        <strain evidence="2 3">2022CK-00829</strain>
        <plasmid evidence="2 3">unnamed1</plasmid>
    </source>
</reference>
<dbReference type="InterPro" id="IPR000594">
    <property type="entry name" value="ThiF_NAD_FAD-bd"/>
</dbReference>
<accession>A0ABY7XHC0</accession>
<dbReference type="InterPro" id="IPR035985">
    <property type="entry name" value="Ubiquitin-activating_enz"/>
</dbReference>
<evidence type="ECO:0000259" key="1">
    <source>
        <dbReference type="Pfam" id="PF00899"/>
    </source>
</evidence>
<keyword evidence="3" id="KW-1185">Reference proteome</keyword>
<protein>
    <submittedName>
        <fullName evidence="2">ThiF family adenylyltransferase</fullName>
    </submittedName>
</protein>
<keyword evidence="2" id="KW-0808">Transferase</keyword>
<dbReference type="Gene3D" id="3.40.50.720">
    <property type="entry name" value="NAD(P)-binding Rossmann-like Domain"/>
    <property type="match status" value="1"/>
</dbReference>
<dbReference type="Pfam" id="PF00899">
    <property type="entry name" value="ThiF"/>
    <property type="match status" value="1"/>
</dbReference>
<dbReference type="EMBL" id="CP118109">
    <property type="protein sequence ID" value="WDI05206.1"/>
    <property type="molecule type" value="Genomic_DNA"/>
</dbReference>
<organism evidence="2 3">
    <name type="scientific">Paenibacillus urinalis</name>
    <dbReference type="NCBI Taxonomy" id="521520"/>
    <lineage>
        <taxon>Bacteria</taxon>
        <taxon>Bacillati</taxon>
        <taxon>Bacillota</taxon>
        <taxon>Bacilli</taxon>
        <taxon>Bacillales</taxon>
        <taxon>Paenibacillaceae</taxon>
        <taxon>Paenibacillus</taxon>
    </lineage>
</organism>
<feature type="domain" description="THIF-type NAD/FAD binding fold" evidence="1">
    <location>
        <begin position="14"/>
        <end position="139"/>
    </location>
</feature>
<dbReference type="SUPFAM" id="SSF69572">
    <property type="entry name" value="Activating enzymes of the ubiquitin-like proteins"/>
    <property type="match status" value="1"/>
</dbReference>
<proteinExistence type="predicted"/>
<evidence type="ECO:0000313" key="2">
    <source>
        <dbReference type="EMBL" id="WDI05206.1"/>
    </source>
</evidence>
<evidence type="ECO:0000313" key="3">
    <source>
        <dbReference type="Proteomes" id="UP001221519"/>
    </source>
</evidence>
<sequence length="271" mass="30130">MIKEINVADSLSGFSIVQIGVGGNGGYLTQRLSKMLKSFLQTNPVFRFTYTLIDGDRFEEKNLLRQPCIEEDIGFVKSQVLADRYGNVYDFPIHYKDEYIESIQSIEEAFSIGGHRVKILIGCVDNHATRKIMHEYFHSCTGDIIYIDSGIDPYDEDDPASGYSGQIVCGLKLSGKVVLQPVGDLYEDILTDTESKLPTESCGDIVANQPQRMMTNEMAALVMAGYLNNILGSRTLISHVTNFNARLLSTRSEYITAGQFALAENVRLVTA</sequence>
<geneLocation type="plasmid" evidence="2 3">
    <name>unnamed1</name>
</geneLocation>
<keyword evidence="2" id="KW-0548">Nucleotidyltransferase</keyword>
<dbReference type="GO" id="GO:0016779">
    <property type="term" value="F:nucleotidyltransferase activity"/>
    <property type="evidence" value="ECO:0007669"/>
    <property type="project" value="UniProtKB-KW"/>
</dbReference>